<feature type="binding site" evidence="6">
    <location>
        <begin position="133"/>
        <end position="134"/>
    </location>
    <ligand>
        <name>S-adenosyl-L-methionine</name>
        <dbReference type="ChEBI" id="CHEBI:59789"/>
    </ligand>
</feature>
<reference evidence="8" key="1">
    <citation type="submission" date="2020-01" db="EMBL/GenBank/DDBJ databases">
        <title>Draft genome sequence of the Termite Coptotermes fromosanus.</title>
        <authorList>
            <person name="Itakura S."/>
            <person name="Yosikawa Y."/>
            <person name="Umezawa K."/>
        </authorList>
    </citation>
    <scope>NUCLEOTIDE SEQUENCE [LARGE SCALE GENOMIC DNA]</scope>
</reference>
<keyword evidence="1 6" id="KW-0489">Methyltransferase</keyword>
<dbReference type="AlphaFoldDB" id="A0A6L2PBY7"/>
<dbReference type="PROSITE" id="PS01183">
    <property type="entry name" value="UBIE_1"/>
    <property type="match status" value="1"/>
</dbReference>
<proteinExistence type="inferred from homology"/>
<sequence>MSYMKNEEDYSRETHFGFETVKESEKAEKVHSVFEVVASKYDLMNDAMSFGIHRIWKDIFIRRLGPTADTRLLDVAGGTGDIAFRFLNYLNAAENLNACVTVCDINEAMLDVGRLRAKKLGFSSEQISWLQGDAEKLPVNDASFTAYTIAFGIRNVTHIDRVLEEAYRVLKPGGRFMCLEFSQLNNKMLQWMYDQYSFQVIPVMGQLIAEQWKPYQYLVESIRQFPRQEDFKSMIQNAGFCQVNYENLSFGIVAIHSGFKL</sequence>
<dbReference type="GO" id="GO:0031314">
    <property type="term" value="C:extrinsic component of mitochondrial inner membrane"/>
    <property type="evidence" value="ECO:0007669"/>
    <property type="project" value="UniProtKB-UniRule"/>
</dbReference>
<name>A0A6L2PBY7_COPFO</name>
<dbReference type="EC" id="2.1.1.201" evidence="6"/>
<evidence type="ECO:0000313" key="7">
    <source>
        <dbReference type="EMBL" id="GFG28950.1"/>
    </source>
</evidence>
<comment type="pathway">
    <text evidence="6">Cofactor biosynthesis; ubiquinone biosynthesis.</text>
</comment>
<evidence type="ECO:0000256" key="5">
    <source>
        <dbReference type="ARBA" id="ARBA00046387"/>
    </source>
</evidence>
<keyword evidence="6" id="KW-0472">Membrane</keyword>
<comment type="caution">
    <text evidence="6">Lacks conserved residue(s) required for the propagation of feature annotation.</text>
</comment>
<protein>
    <recommendedName>
        <fullName evidence="6">2-methoxy-6-polyprenyl-1,4-benzoquinol methylase, mitochondrial</fullName>
        <ecNumber evidence="6">2.1.1.201</ecNumber>
    </recommendedName>
    <alternativeName>
        <fullName evidence="6">Ubiquinone biosynthesis methyltransferase COQ5</fullName>
    </alternativeName>
</protein>
<dbReference type="InterPro" id="IPR004033">
    <property type="entry name" value="UbiE/COQ5_MeTrFase"/>
</dbReference>
<feature type="binding site" evidence="6">
    <location>
        <position position="79"/>
    </location>
    <ligand>
        <name>S-adenosyl-L-methionine</name>
        <dbReference type="ChEBI" id="CHEBI:59789"/>
    </ligand>
</feature>
<dbReference type="GO" id="GO:0032259">
    <property type="term" value="P:methylation"/>
    <property type="evidence" value="ECO:0007669"/>
    <property type="project" value="UniProtKB-KW"/>
</dbReference>
<keyword evidence="4 6" id="KW-0949">S-adenosyl-L-methionine</keyword>
<evidence type="ECO:0000313" key="8">
    <source>
        <dbReference type="Proteomes" id="UP000502823"/>
    </source>
</evidence>
<dbReference type="GO" id="GO:0008425">
    <property type="term" value="F:2-methoxy-6-polyprenyl-1,4-benzoquinol methyltransferase activity"/>
    <property type="evidence" value="ECO:0007669"/>
    <property type="project" value="UniProtKB-UniRule"/>
</dbReference>
<comment type="catalytic activity">
    <reaction evidence="6">
        <text>a 2-methoxy-6-(all-trans-polyprenyl)benzene-1,4-diol + S-adenosyl-L-methionine = a 5-methoxy-2-methyl-3-(all-trans-polyprenyl)benzene-1,4-diol + S-adenosyl-L-homocysteine + H(+)</text>
        <dbReference type="Rhea" id="RHEA:28286"/>
        <dbReference type="Rhea" id="RHEA-COMP:10858"/>
        <dbReference type="Rhea" id="RHEA-COMP:10859"/>
        <dbReference type="ChEBI" id="CHEBI:15378"/>
        <dbReference type="ChEBI" id="CHEBI:57856"/>
        <dbReference type="ChEBI" id="CHEBI:59789"/>
        <dbReference type="ChEBI" id="CHEBI:84166"/>
        <dbReference type="ChEBI" id="CHEBI:84167"/>
        <dbReference type="EC" id="2.1.1.201"/>
    </reaction>
</comment>
<dbReference type="CDD" id="cd02440">
    <property type="entry name" value="AdoMet_MTases"/>
    <property type="match status" value="1"/>
</dbReference>
<gene>
    <name evidence="6" type="primary">coq5</name>
    <name evidence="7" type="ORF">Cfor_00352</name>
</gene>
<evidence type="ECO:0000256" key="1">
    <source>
        <dbReference type="ARBA" id="ARBA00022603"/>
    </source>
</evidence>
<dbReference type="NCBIfam" id="TIGR01934">
    <property type="entry name" value="MenG_MenH_UbiE"/>
    <property type="match status" value="1"/>
</dbReference>
<dbReference type="SUPFAM" id="SSF53335">
    <property type="entry name" value="S-adenosyl-L-methionine-dependent methyltransferases"/>
    <property type="match status" value="1"/>
</dbReference>
<dbReference type="OrthoDB" id="6329284at2759"/>
<keyword evidence="6" id="KW-0999">Mitochondrion inner membrane</keyword>
<keyword evidence="8" id="KW-1185">Reference proteome</keyword>
<dbReference type="Proteomes" id="UP000502823">
    <property type="component" value="Unassembled WGS sequence"/>
</dbReference>
<dbReference type="InParanoid" id="A0A6L2PBY7"/>
<dbReference type="FunCoup" id="A0A6L2PBY7">
    <property type="interactions" value="1266"/>
</dbReference>
<dbReference type="NCBIfam" id="NF001244">
    <property type="entry name" value="PRK00216.1-5"/>
    <property type="match status" value="1"/>
</dbReference>
<keyword evidence="2 6" id="KW-0808">Transferase</keyword>
<feature type="binding site" evidence="6">
    <location>
        <position position="104"/>
    </location>
    <ligand>
        <name>S-adenosyl-L-methionine</name>
        <dbReference type="ChEBI" id="CHEBI:59789"/>
    </ligand>
</feature>
<dbReference type="InterPro" id="IPR023576">
    <property type="entry name" value="UbiE/COQ5_MeTrFase_CS"/>
</dbReference>
<comment type="similarity">
    <text evidence="6">Belongs to the class I-like SAM-binding methyltransferase superfamily. MenG/UbiE family.</text>
</comment>
<comment type="caution">
    <text evidence="7">The sequence shown here is derived from an EMBL/GenBank/DDBJ whole genome shotgun (WGS) entry which is preliminary data.</text>
</comment>
<dbReference type="InterPro" id="IPR029063">
    <property type="entry name" value="SAM-dependent_MTases_sf"/>
</dbReference>
<dbReference type="UniPathway" id="UPA00232"/>
<evidence type="ECO:0000256" key="3">
    <source>
        <dbReference type="ARBA" id="ARBA00022688"/>
    </source>
</evidence>
<accession>A0A6L2PBY7</accession>
<keyword evidence="6" id="KW-0496">Mitochondrion</keyword>
<dbReference type="HAMAP" id="MF_01813">
    <property type="entry name" value="MenG_UbiE_methyltr"/>
    <property type="match status" value="1"/>
</dbReference>
<keyword evidence="3 6" id="KW-0831">Ubiquinone biosynthesis</keyword>
<dbReference type="FunFam" id="3.40.50.150:FF:000064">
    <property type="entry name" value="2-methoxy-6-polyprenyl-1,4-benzoquinol methylase, mitochondrial"/>
    <property type="match status" value="1"/>
</dbReference>
<comment type="function">
    <text evidence="6">Methyltransferase required for the conversion of 2-polyprenyl-6-methoxy-1,4-benzoquinol (DDMQH2) to 2-polyprenyl-3-methyl-6-methoxy-1,4-benzoquinol (DMQH2).</text>
</comment>
<comment type="subcellular location">
    <subcellularLocation>
        <location evidence="6">Mitochondrion inner membrane</location>
        <topology evidence="6">Peripheral membrane protein</topology>
        <orientation evidence="6">Matrix side</orientation>
    </subcellularLocation>
</comment>
<dbReference type="PROSITE" id="PS51608">
    <property type="entry name" value="SAM_MT_UBIE"/>
    <property type="match status" value="1"/>
</dbReference>
<dbReference type="Gene3D" id="3.40.50.150">
    <property type="entry name" value="Vaccinia Virus protein VP39"/>
    <property type="match status" value="1"/>
</dbReference>
<dbReference type="PANTHER" id="PTHR43591:SF24">
    <property type="entry name" value="2-METHOXY-6-POLYPRENYL-1,4-BENZOQUINOL METHYLASE, MITOCHONDRIAL"/>
    <property type="match status" value="1"/>
</dbReference>
<dbReference type="Pfam" id="PF01209">
    <property type="entry name" value="Ubie_methyltran"/>
    <property type="match status" value="1"/>
</dbReference>
<organism evidence="7 8">
    <name type="scientific">Coptotermes formosanus</name>
    <name type="common">Formosan subterranean termite</name>
    <dbReference type="NCBI Taxonomy" id="36987"/>
    <lineage>
        <taxon>Eukaryota</taxon>
        <taxon>Metazoa</taxon>
        <taxon>Ecdysozoa</taxon>
        <taxon>Arthropoda</taxon>
        <taxon>Hexapoda</taxon>
        <taxon>Insecta</taxon>
        <taxon>Pterygota</taxon>
        <taxon>Neoptera</taxon>
        <taxon>Polyneoptera</taxon>
        <taxon>Dictyoptera</taxon>
        <taxon>Blattodea</taxon>
        <taxon>Blattoidea</taxon>
        <taxon>Termitoidae</taxon>
        <taxon>Rhinotermitidae</taxon>
        <taxon>Coptotermes</taxon>
    </lineage>
</organism>
<dbReference type="EMBL" id="BLKM01000101">
    <property type="protein sequence ID" value="GFG28950.1"/>
    <property type="molecule type" value="Genomic_DNA"/>
</dbReference>
<dbReference type="PROSITE" id="PS01184">
    <property type="entry name" value="UBIE_2"/>
    <property type="match status" value="1"/>
</dbReference>
<dbReference type="PANTHER" id="PTHR43591">
    <property type="entry name" value="METHYLTRANSFERASE"/>
    <property type="match status" value="1"/>
</dbReference>
<evidence type="ECO:0000256" key="2">
    <source>
        <dbReference type="ARBA" id="ARBA00022679"/>
    </source>
</evidence>
<evidence type="ECO:0000256" key="4">
    <source>
        <dbReference type="ARBA" id="ARBA00022691"/>
    </source>
</evidence>
<evidence type="ECO:0000256" key="6">
    <source>
        <dbReference type="HAMAP-Rule" id="MF_03191"/>
    </source>
</evidence>
<comment type="subunit">
    <text evidence="5">Component of a multi-subunit COQ enzyme complex, composed of at least COQ3, COQ4, COQ5, COQ6, COQ7 and COQ9. Interacts with PYURF; the interaction is direct, stabilizes COQ5 protein and associates PYURF with COQ enzyme complex.</text>
</comment>